<evidence type="ECO:0000256" key="1">
    <source>
        <dbReference type="ARBA" id="ARBA00004141"/>
    </source>
</evidence>
<dbReference type="AlphaFoldDB" id="A0A344PKW2"/>
<feature type="transmembrane region" description="Helical" evidence="8">
    <location>
        <begin position="126"/>
        <end position="143"/>
    </location>
</feature>
<evidence type="ECO:0000256" key="6">
    <source>
        <dbReference type="PIRSR" id="PIRSR608901-1"/>
    </source>
</evidence>
<evidence type="ECO:0000256" key="7">
    <source>
        <dbReference type="PIRSR" id="PIRSR608901-2"/>
    </source>
</evidence>
<feature type="transmembrane region" description="Helical" evidence="8">
    <location>
        <begin position="186"/>
        <end position="204"/>
    </location>
</feature>
<keyword evidence="10" id="KW-1185">Reference proteome</keyword>
<dbReference type="GO" id="GO:0006672">
    <property type="term" value="P:ceramide metabolic process"/>
    <property type="evidence" value="ECO:0007669"/>
    <property type="project" value="InterPro"/>
</dbReference>
<keyword evidence="2 8" id="KW-0812">Transmembrane</keyword>
<protein>
    <recommendedName>
        <fullName evidence="11">Ceramidase</fullName>
    </recommendedName>
</protein>
<evidence type="ECO:0008006" key="11">
    <source>
        <dbReference type="Google" id="ProtNLM"/>
    </source>
</evidence>
<accession>A0A344PKW2</accession>
<evidence type="ECO:0000313" key="10">
    <source>
        <dbReference type="Proteomes" id="UP000252023"/>
    </source>
</evidence>
<evidence type="ECO:0000256" key="5">
    <source>
        <dbReference type="ARBA" id="ARBA00023136"/>
    </source>
</evidence>
<gene>
    <name evidence="9" type="ORF">DRW48_10225</name>
</gene>
<dbReference type="RefSeq" id="WP_114076336.1">
    <property type="nucleotide sequence ID" value="NZ_CP030918.1"/>
</dbReference>
<feature type="transmembrane region" description="Helical" evidence="8">
    <location>
        <begin position="70"/>
        <end position="95"/>
    </location>
</feature>
<feature type="binding site" evidence="6">
    <location>
        <position position="39"/>
    </location>
    <ligand>
        <name>Ca(2+)</name>
        <dbReference type="ChEBI" id="CHEBI:29108"/>
    </ligand>
</feature>
<keyword evidence="6" id="KW-0106">Calcium</keyword>
<evidence type="ECO:0000313" key="9">
    <source>
        <dbReference type="EMBL" id="AXC50017.1"/>
    </source>
</evidence>
<feature type="binding site" evidence="7">
    <location>
        <position position="217"/>
    </location>
    <ligand>
        <name>Zn(2+)</name>
        <dbReference type="ChEBI" id="CHEBI:29105"/>
        <note>catalytic</note>
    </ligand>
</feature>
<feature type="transmembrane region" description="Helical" evidence="8">
    <location>
        <begin position="216"/>
        <end position="236"/>
    </location>
</feature>
<organism evidence="9 10">
    <name type="scientific">Paracoccus suum</name>
    <dbReference type="NCBI Taxonomy" id="2259340"/>
    <lineage>
        <taxon>Bacteria</taxon>
        <taxon>Pseudomonadati</taxon>
        <taxon>Pseudomonadota</taxon>
        <taxon>Alphaproteobacteria</taxon>
        <taxon>Rhodobacterales</taxon>
        <taxon>Paracoccaceae</taxon>
        <taxon>Paracoccus</taxon>
    </lineage>
</organism>
<evidence type="ECO:0000256" key="8">
    <source>
        <dbReference type="SAM" id="Phobius"/>
    </source>
</evidence>
<feature type="transmembrane region" description="Helical" evidence="8">
    <location>
        <begin position="101"/>
        <end position="119"/>
    </location>
</feature>
<comment type="subcellular location">
    <subcellularLocation>
        <location evidence="1">Membrane</location>
        <topology evidence="1">Multi-pass membrane protein</topology>
    </subcellularLocation>
</comment>
<dbReference type="EMBL" id="CP030918">
    <property type="protein sequence ID" value="AXC50017.1"/>
    <property type="molecule type" value="Genomic_DNA"/>
</dbReference>
<keyword evidence="6" id="KW-0479">Metal-binding</keyword>
<dbReference type="Pfam" id="PF05875">
    <property type="entry name" value="Ceramidase"/>
    <property type="match status" value="1"/>
</dbReference>
<proteinExistence type="predicted"/>
<dbReference type="GO" id="GO:0016811">
    <property type="term" value="F:hydrolase activity, acting on carbon-nitrogen (but not peptide) bonds, in linear amides"/>
    <property type="evidence" value="ECO:0007669"/>
    <property type="project" value="InterPro"/>
</dbReference>
<feature type="binding site" evidence="7">
    <location>
        <position position="221"/>
    </location>
    <ligand>
        <name>Zn(2+)</name>
        <dbReference type="ChEBI" id="CHEBI:29105"/>
        <note>catalytic</note>
    </ligand>
</feature>
<name>A0A344PKW2_9RHOB</name>
<dbReference type="KEGG" id="pars:DRW48_10225"/>
<evidence type="ECO:0000256" key="4">
    <source>
        <dbReference type="ARBA" id="ARBA00022989"/>
    </source>
</evidence>
<feature type="transmembrane region" description="Helical" evidence="8">
    <location>
        <begin position="163"/>
        <end position="179"/>
    </location>
</feature>
<keyword evidence="5 8" id="KW-0472">Membrane</keyword>
<dbReference type="Proteomes" id="UP000252023">
    <property type="component" value="Chromosome"/>
</dbReference>
<evidence type="ECO:0000256" key="3">
    <source>
        <dbReference type="ARBA" id="ARBA00022801"/>
    </source>
</evidence>
<evidence type="ECO:0000256" key="2">
    <source>
        <dbReference type="ARBA" id="ARBA00022692"/>
    </source>
</evidence>
<sequence length="253" mass="26868">MRVVRGRIIWHHATMLSVLLLTTPVDIYCERTSAAFWSEPVNAVTNLSFIAAGLWGVATARSRGERSPAVWLLIALAFAIGIGSFLFHTVAQVWSSFADTIPIWIFVALACGICAVRIGGWRPGRVVIGALILAALAAVLIASGDGSGGRDSGPPALNGSLQYAPAVVALAAFAALAQWRGHPLRWWITGALATFLVSLTARTFDQAVCGAFPLGLHWIWHLMNGVLIGLVLQIVLRAAPPGVPRTPAQPGIR</sequence>
<dbReference type="GO" id="GO:0016020">
    <property type="term" value="C:membrane"/>
    <property type="evidence" value="ECO:0007669"/>
    <property type="project" value="UniProtKB-SubCell"/>
</dbReference>
<reference evidence="10" key="1">
    <citation type="submission" date="2018-07" db="EMBL/GenBank/DDBJ databases">
        <title>Genome sequencing of Paracoccus sp. SC2-6.</title>
        <authorList>
            <person name="Heo J."/>
            <person name="Kim S.-J."/>
            <person name="Kwon S.-W."/>
        </authorList>
    </citation>
    <scope>NUCLEOTIDE SEQUENCE [LARGE SCALE GENOMIC DNA]</scope>
    <source>
        <strain evidence="10">SC2-6</strain>
    </source>
</reference>
<dbReference type="OrthoDB" id="277121at2"/>
<comment type="cofactor">
    <cofactor evidence="7">
        <name>Zn(2+)</name>
        <dbReference type="ChEBI" id="CHEBI:29105"/>
    </cofactor>
</comment>
<keyword evidence="4 8" id="KW-1133">Transmembrane helix</keyword>
<dbReference type="GO" id="GO:0046872">
    <property type="term" value="F:metal ion binding"/>
    <property type="evidence" value="ECO:0007669"/>
    <property type="project" value="UniProtKB-KW"/>
</dbReference>
<dbReference type="InterPro" id="IPR008901">
    <property type="entry name" value="ACER"/>
</dbReference>
<keyword evidence="3" id="KW-0378">Hydrolase</keyword>
<keyword evidence="7" id="KW-0862">Zinc</keyword>
<feature type="binding site" evidence="7">
    <location>
        <position position="88"/>
    </location>
    <ligand>
        <name>Zn(2+)</name>
        <dbReference type="ChEBI" id="CHEBI:29105"/>
        <note>catalytic</note>
    </ligand>
</feature>